<protein>
    <submittedName>
        <fullName evidence="5">CRGNB protein</fullName>
    </submittedName>
</protein>
<keyword evidence="6" id="KW-1185">Reference proteome</keyword>
<dbReference type="GO" id="GO:0007601">
    <property type="term" value="P:visual perception"/>
    <property type="evidence" value="ECO:0007669"/>
    <property type="project" value="TreeGrafter"/>
</dbReference>
<comment type="similarity">
    <text evidence="1">Belongs to the beta/gamma-crystallin family.</text>
</comment>
<dbReference type="Pfam" id="PF00030">
    <property type="entry name" value="Crystall"/>
    <property type="match status" value="2"/>
</dbReference>
<proteinExistence type="inferred from homology"/>
<dbReference type="InterPro" id="IPR050252">
    <property type="entry name" value="Beta/Gamma-Crystallin"/>
</dbReference>
<evidence type="ECO:0000256" key="3">
    <source>
        <dbReference type="SAM" id="MobiDB-lite"/>
    </source>
</evidence>
<feature type="non-terminal residue" evidence="5">
    <location>
        <position position="1"/>
    </location>
</feature>
<feature type="compositionally biased region" description="Basic and acidic residues" evidence="3">
    <location>
        <begin position="1"/>
        <end position="23"/>
    </location>
</feature>
<dbReference type="EMBL" id="JAATIS010000094">
    <property type="protein sequence ID" value="KAG2470736.1"/>
    <property type="molecule type" value="Genomic_DNA"/>
</dbReference>
<comment type="caution">
    <text evidence="5">The sequence shown here is derived from an EMBL/GenBank/DDBJ whole genome shotgun (WGS) entry which is preliminary data.</text>
</comment>
<evidence type="ECO:0000256" key="1">
    <source>
        <dbReference type="ARBA" id="ARBA00009646"/>
    </source>
</evidence>
<feature type="domain" description="Beta/gamma crystallin 'Greek key'" evidence="4">
    <location>
        <begin position="116"/>
        <end position="161"/>
    </location>
</feature>
<feature type="domain" description="Beta/gamma crystallin 'Greek key'" evidence="4">
    <location>
        <begin position="191"/>
        <end position="231"/>
    </location>
</feature>
<dbReference type="SUPFAM" id="SSF49695">
    <property type="entry name" value="gamma-Crystallin-like"/>
    <property type="match status" value="1"/>
</dbReference>
<evidence type="ECO:0000313" key="6">
    <source>
        <dbReference type="Proteomes" id="UP000886611"/>
    </source>
</evidence>
<reference evidence="5 6" key="1">
    <citation type="journal article" date="2021" name="Cell">
        <title>Tracing the genetic footprints of vertebrate landing in non-teleost ray-finned fishes.</title>
        <authorList>
            <person name="Bi X."/>
            <person name="Wang K."/>
            <person name="Yang L."/>
            <person name="Pan H."/>
            <person name="Jiang H."/>
            <person name="Wei Q."/>
            <person name="Fang M."/>
            <person name="Yu H."/>
            <person name="Zhu C."/>
            <person name="Cai Y."/>
            <person name="He Y."/>
            <person name="Gan X."/>
            <person name="Zeng H."/>
            <person name="Yu D."/>
            <person name="Zhu Y."/>
            <person name="Jiang H."/>
            <person name="Qiu Q."/>
            <person name="Yang H."/>
            <person name="Zhang Y.E."/>
            <person name="Wang W."/>
            <person name="Zhu M."/>
            <person name="He S."/>
            <person name="Zhang G."/>
        </authorList>
    </citation>
    <scope>NUCLEOTIDE SEQUENCE [LARGE SCALE GENOMIC DNA]</scope>
    <source>
        <strain evidence="5">Bchr_013</strain>
    </source>
</reference>
<dbReference type="PANTHER" id="PTHR11818">
    <property type="entry name" value="BETA/GAMMA CRYSTALLIN"/>
    <property type="match status" value="1"/>
</dbReference>
<keyword evidence="2" id="KW-0677">Repeat</keyword>
<dbReference type="Proteomes" id="UP000886611">
    <property type="component" value="Unassembled WGS sequence"/>
</dbReference>
<dbReference type="AlphaFoldDB" id="A0A8X7XMF0"/>
<accession>A0A8X7XMF0</accession>
<feature type="region of interest" description="Disordered" evidence="3">
    <location>
        <begin position="1"/>
        <end position="36"/>
    </location>
</feature>
<organism evidence="5 6">
    <name type="scientific">Polypterus senegalus</name>
    <name type="common">Senegal bichir</name>
    <dbReference type="NCBI Taxonomy" id="55291"/>
    <lineage>
        <taxon>Eukaryota</taxon>
        <taxon>Metazoa</taxon>
        <taxon>Chordata</taxon>
        <taxon>Craniata</taxon>
        <taxon>Vertebrata</taxon>
        <taxon>Euteleostomi</taxon>
        <taxon>Actinopterygii</taxon>
        <taxon>Polypteriformes</taxon>
        <taxon>Polypteridae</taxon>
        <taxon>Polypterus</taxon>
    </lineage>
</organism>
<dbReference type="PANTHER" id="PTHR11818:SF15">
    <property type="entry name" value="BETAGAMMAX-CRYSTALLIN"/>
    <property type="match status" value="1"/>
</dbReference>
<feature type="domain" description="Beta/gamma crystallin 'Greek key'" evidence="4">
    <location>
        <begin position="75"/>
        <end position="115"/>
    </location>
</feature>
<name>A0A8X7XMF0_POLSE</name>
<feature type="non-terminal residue" evidence="5">
    <location>
        <position position="233"/>
    </location>
</feature>
<dbReference type="InterPro" id="IPR001064">
    <property type="entry name" value="Beta/gamma_crystallin"/>
</dbReference>
<dbReference type="GO" id="GO:0002088">
    <property type="term" value="P:lens development in camera-type eye"/>
    <property type="evidence" value="ECO:0007669"/>
    <property type="project" value="TreeGrafter"/>
</dbReference>
<dbReference type="Gene3D" id="2.60.20.10">
    <property type="entry name" value="Crystallins"/>
    <property type="match status" value="2"/>
</dbReference>
<dbReference type="InterPro" id="IPR011024">
    <property type="entry name" value="G_crystallin-like"/>
</dbReference>
<gene>
    <name evidence="5" type="primary">Crygnb</name>
    <name evidence="5" type="ORF">GTO96_0006284</name>
</gene>
<dbReference type="PROSITE" id="PS50915">
    <property type="entry name" value="CRYSTALLIN_BETA_GAMMA"/>
    <property type="match status" value="3"/>
</dbReference>
<evidence type="ECO:0000259" key="4">
    <source>
        <dbReference type="PROSITE" id="PS50915"/>
    </source>
</evidence>
<dbReference type="GO" id="GO:0005212">
    <property type="term" value="F:structural constituent of eye lens"/>
    <property type="evidence" value="ECO:0007669"/>
    <property type="project" value="TreeGrafter"/>
</dbReference>
<sequence length="233" mass="26677">MKERTKDRSRRREPVWRNEKQVVGDEPQGEEPGADQCRRVGASRYVVSPADAKGLAAGDSKLGSVLQRAFYGASGRVTLYEQRNFTGRRLDLTTDCQRLADRDFPERCNSVKVESGAWVGYEHESFRGRQYLWDMYDQGEYHNCDKWCSPVDTVSSVRNIRQVRPQGVFYIYSQTYHYFNCAASLQDETAPRIQLFERPGFSGKKAEIQDDIPNLMTRFGINRIASARILGAV</sequence>
<evidence type="ECO:0000313" key="5">
    <source>
        <dbReference type="EMBL" id="KAG2470736.1"/>
    </source>
</evidence>
<dbReference type="SMART" id="SM00247">
    <property type="entry name" value="XTALbg"/>
    <property type="match status" value="1"/>
</dbReference>
<evidence type="ECO:0000256" key="2">
    <source>
        <dbReference type="ARBA" id="ARBA00022737"/>
    </source>
</evidence>